<accession>A0ACC3S674</accession>
<name>A0ACC3S674_9PEZI</name>
<sequence length="446" mass="47616">MVSMASSSRRGRTRKSSSISHPSNSLPKTEVVIHVYDLLPPGRLSSFLWTIGGGLLHSGVVIQEREYAYGGHDRKGVSGVYWTRPKLEPPGGTFRCEILHGFTFFSQQEITDIINETSAKFQGTSYNLLTNNCNHFTSYLCERLTGKPAPTWLNRAASVGLALPCMVPKEWITPPDHDTADGELVDEDMDDEDDEDDEHAAMLRSGGRQWERESSRIGSNSEAGRSSGTVQSQRLVSRTSTPPPRVVSLHDTSGRDVPAAEHLNPRSITMQPKILTVVIAALATTALASPYPQTTPTPLTSINPGGPIIPVTTPASAATCTVDVLAGAELNGCTHWPATTTTTALLDCRGCALASLYLGPGPVCESRVSVTGTKTVEVVRCAASLASIGAVSSSTCTFYQEYVTKIVEASCGGFAGCAVVTEGGHGPCCWHEDFDNLYILGSVKAV</sequence>
<dbReference type="Proteomes" id="UP001320706">
    <property type="component" value="Unassembled WGS sequence"/>
</dbReference>
<protein>
    <submittedName>
        <fullName evidence="1">Uncharacterized protein</fullName>
    </submittedName>
</protein>
<comment type="caution">
    <text evidence="1">The sequence shown here is derived from an EMBL/GenBank/DDBJ whole genome shotgun (WGS) entry which is preliminary data.</text>
</comment>
<evidence type="ECO:0000313" key="2">
    <source>
        <dbReference type="Proteomes" id="UP001320706"/>
    </source>
</evidence>
<gene>
    <name evidence="1" type="ORF">M8818_006880</name>
</gene>
<reference evidence="1" key="1">
    <citation type="submission" date="2024-02" db="EMBL/GenBank/DDBJ databases">
        <title>Metagenome Assembled Genome of Zalaria obscura JY119.</title>
        <authorList>
            <person name="Vighnesh L."/>
            <person name="Jagadeeshwari U."/>
            <person name="Venkata Ramana C."/>
            <person name="Sasikala C."/>
        </authorList>
    </citation>
    <scope>NUCLEOTIDE SEQUENCE</scope>
    <source>
        <strain evidence="1">JY119</strain>
    </source>
</reference>
<proteinExistence type="predicted"/>
<organism evidence="1 2">
    <name type="scientific">Zalaria obscura</name>
    <dbReference type="NCBI Taxonomy" id="2024903"/>
    <lineage>
        <taxon>Eukaryota</taxon>
        <taxon>Fungi</taxon>
        <taxon>Dikarya</taxon>
        <taxon>Ascomycota</taxon>
        <taxon>Pezizomycotina</taxon>
        <taxon>Dothideomycetes</taxon>
        <taxon>Dothideomycetidae</taxon>
        <taxon>Dothideales</taxon>
        <taxon>Zalariaceae</taxon>
        <taxon>Zalaria</taxon>
    </lineage>
</organism>
<evidence type="ECO:0000313" key="1">
    <source>
        <dbReference type="EMBL" id="KAK8196713.1"/>
    </source>
</evidence>
<dbReference type="EMBL" id="JAMKPW020000041">
    <property type="protein sequence ID" value="KAK8196713.1"/>
    <property type="molecule type" value="Genomic_DNA"/>
</dbReference>
<keyword evidence="2" id="KW-1185">Reference proteome</keyword>